<dbReference type="AlphaFoldDB" id="A3IRR4"/>
<dbReference type="OrthoDB" id="531624at2"/>
<reference evidence="1 2" key="1">
    <citation type="submission" date="2007-03" db="EMBL/GenBank/DDBJ databases">
        <authorList>
            <person name="Stal L."/>
            <person name="Ferriera S."/>
            <person name="Johnson J."/>
            <person name="Kravitz S."/>
            <person name="Beeson K."/>
            <person name="Sutton G."/>
            <person name="Rogers Y.-H."/>
            <person name="Friedman R."/>
            <person name="Frazier M."/>
            <person name="Venter J.C."/>
        </authorList>
    </citation>
    <scope>NUCLEOTIDE SEQUENCE [LARGE SCALE GENOMIC DNA]</scope>
    <source>
        <strain evidence="1 2">CCY0110</strain>
    </source>
</reference>
<sequence>MRKALIIVNAEVKAEGTTYLASPATEKMVMALETAIYADSPSTQVEVIAAATLWSRNVQPPKGDTNTIYCPLTIEIPTWLSFPEQKIYQDCKDIKKCRQWVENTLGYKTSIGDSWLGDLWLPIAVTPAEFIYGEIIGEGAFPNSYEQPITLNQSLRRPLYELAEGLLKSLDAPPSLYLLQFRLKGQQIVFDRLWPFPAAPAIASLNYPYPNLFACYWHCLTHQPLPSLTGSCS</sequence>
<evidence type="ECO:0000313" key="2">
    <source>
        <dbReference type="Proteomes" id="UP000003781"/>
    </source>
</evidence>
<proteinExistence type="predicted"/>
<protein>
    <submittedName>
        <fullName evidence="1">Uncharacterized protein</fullName>
    </submittedName>
</protein>
<dbReference type="Proteomes" id="UP000003781">
    <property type="component" value="Unassembled WGS sequence"/>
</dbReference>
<gene>
    <name evidence="1" type="ORF">CY0110_30076</name>
</gene>
<dbReference type="RefSeq" id="WP_008276074.1">
    <property type="nucleotide sequence ID" value="NZ_AAXW01000020.1"/>
</dbReference>
<organism evidence="1 2">
    <name type="scientific">Crocosphaera chwakensis CCY0110</name>
    <dbReference type="NCBI Taxonomy" id="391612"/>
    <lineage>
        <taxon>Bacteria</taxon>
        <taxon>Bacillati</taxon>
        <taxon>Cyanobacteriota</taxon>
        <taxon>Cyanophyceae</taxon>
        <taxon>Oscillatoriophycideae</taxon>
        <taxon>Chroococcales</taxon>
        <taxon>Aphanothecaceae</taxon>
        <taxon>Crocosphaera</taxon>
        <taxon>Crocosphaera chwakensis</taxon>
    </lineage>
</organism>
<dbReference type="eggNOG" id="COG0027">
    <property type="taxonomic scope" value="Bacteria"/>
</dbReference>
<accession>A3IRR4</accession>
<comment type="caution">
    <text evidence="1">The sequence shown here is derived from an EMBL/GenBank/DDBJ whole genome shotgun (WGS) entry which is preliminary data.</text>
</comment>
<name>A3IRR4_9CHRO</name>
<keyword evidence="2" id="KW-1185">Reference proteome</keyword>
<evidence type="ECO:0000313" key="1">
    <source>
        <dbReference type="EMBL" id="EAZ90765.1"/>
    </source>
</evidence>
<dbReference type="EMBL" id="AAXW01000020">
    <property type="protein sequence ID" value="EAZ90765.1"/>
    <property type="molecule type" value="Genomic_DNA"/>
</dbReference>